<comment type="caution">
    <text evidence="3">The sequence shown here is derived from an EMBL/GenBank/DDBJ whole genome shotgun (WGS) entry which is preliminary data.</text>
</comment>
<dbReference type="InterPro" id="IPR036388">
    <property type="entry name" value="WH-like_DNA-bd_sf"/>
</dbReference>
<feature type="compositionally biased region" description="Low complexity" evidence="1">
    <location>
        <begin position="161"/>
        <end position="187"/>
    </location>
</feature>
<dbReference type="InterPro" id="IPR000835">
    <property type="entry name" value="HTH_MarR-typ"/>
</dbReference>
<feature type="region of interest" description="Disordered" evidence="1">
    <location>
        <begin position="1"/>
        <end position="50"/>
    </location>
</feature>
<reference evidence="3" key="1">
    <citation type="submission" date="2018-10" db="EMBL/GenBank/DDBJ databases">
        <authorList>
            <person name="Hariharan J."/>
            <person name="Choudoir M.J."/>
            <person name="Diebold P."/>
            <person name="Panke-Buisse K."/>
            <person name="Campbell A.N."/>
            <person name="Buckley D.H."/>
        </authorList>
    </citation>
    <scope>NUCLEOTIDE SEQUENCE</scope>
    <source>
        <strain evidence="3">Gb1</strain>
    </source>
</reference>
<dbReference type="AlphaFoldDB" id="A0A652L9Y0"/>
<dbReference type="InterPro" id="IPR036390">
    <property type="entry name" value="WH_DNA-bd_sf"/>
</dbReference>
<proteinExistence type="predicted"/>
<sequence length="187" mass="19826">MSAGASSQDSARKSWTTRSSSRARAFDDVRRQVPGPGNAPADQRVTGGGQTAHGAGILVQCHDPVQRVVVPARIEVDGDARPLLLGDVGACGHHETDVLVRVLGKKPDQVRVQVRVARERAALCRLAARLDVAAAFASRMVRRLEEMGLVQRHSSPRRPARSASPPSTMTCTTTSPSCSGGSVTTRS</sequence>
<dbReference type="Gene3D" id="1.10.10.10">
    <property type="entry name" value="Winged helix-like DNA-binding domain superfamily/Winged helix DNA-binding domain"/>
    <property type="match status" value="1"/>
</dbReference>
<evidence type="ECO:0000313" key="3">
    <source>
        <dbReference type="EMBL" id="TXS32779.1"/>
    </source>
</evidence>
<feature type="domain" description="HTH marR-type" evidence="2">
    <location>
        <begin position="126"/>
        <end position="156"/>
    </location>
</feature>
<dbReference type="GO" id="GO:0003700">
    <property type="term" value="F:DNA-binding transcription factor activity"/>
    <property type="evidence" value="ECO:0007669"/>
    <property type="project" value="InterPro"/>
</dbReference>
<feature type="compositionally biased region" description="Low complexity" evidence="1">
    <location>
        <begin position="13"/>
        <end position="23"/>
    </location>
</feature>
<protein>
    <recommendedName>
        <fullName evidence="2">HTH marR-type domain-containing protein</fullName>
    </recommendedName>
</protein>
<organism evidence="3">
    <name type="scientific">Streptomyces sp. gb1(2016)</name>
    <dbReference type="NCBI Taxonomy" id="1828321"/>
    <lineage>
        <taxon>Bacteria</taxon>
        <taxon>Bacillati</taxon>
        <taxon>Actinomycetota</taxon>
        <taxon>Actinomycetes</taxon>
        <taxon>Kitasatosporales</taxon>
        <taxon>Streptomycetaceae</taxon>
        <taxon>Streptomyces</taxon>
    </lineage>
</organism>
<evidence type="ECO:0000259" key="2">
    <source>
        <dbReference type="Pfam" id="PF01047"/>
    </source>
</evidence>
<dbReference type="SUPFAM" id="SSF46785">
    <property type="entry name" value="Winged helix' DNA-binding domain"/>
    <property type="match status" value="1"/>
</dbReference>
<evidence type="ECO:0000256" key="1">
    <source>
        <dbReference type="SAM" id="MobiDB-lite"/>
    </source>
</evidence>
<accession>A0A652L9Y0</accession>
<dbReference type="EMBL" id="RDBM01000021">
    <property type="protein sequence ID" value="TXS32779.1"/>
    <property type="molecule type" value="Genomic_DNA"/>
</dbReference>
<feature type="region of interest" description="Disordered" evidence="1">
    <location>
        <begin position="149"/>
        <end position="187"/>
    </location>
</feature>
<name>A0A652L9Y0_9ACTN</name>
<dbReference type="Pfam" id="PF01047">
    <property type="entry name" value="MarR"/>
    <property type="match status" value="1"/>
</dbReference>
<gene>
    <name evidence="3" type="ORF">EAO74_05395</name>
</gene>